<accession>A0A146LJE5</accession>
<name>A0A146LJE5_LYGHE</name>
<reference evidence="1" key="1">
    <citation type="journal article" date="2016" name="Gigascience">
        <title>De novo construction of an expanded transcriptome assembly for the western tarnished plant bug, Lygus hesperus.</title>
        <authorList>
            <person name="Tassone E.E."/>
            <person name="Geib S.M."/>
            <person name="Hall B."/>
            <person name="Fabrick J.A."/>
            <person name="Brent C.S."/>
            <person name="Hull J.J."/>
        </authorList>
    </citation>
    <scope>NUCLEOTIDE SEQUENCE</scope>
</reference>
<gene>
    <name evidence="1" type="ORF">g.29190</name>
</gene>
<protein>
    <submittedName>
        <fullName evidence="1">Uncharacterized protein</fullName>
    </submittedName>
</protein>
<organism evidence="1">
    <name type="scientific">Lygus hesperus</name>
    <name type="common">Western plant bug</name>
    <dbReference type="NCBI Taxonomy" id="30085"/>
    <lineage>
        <taxon>Eukaryota</taxon>
        <taxon>Metazoa</taxon>
        <taxon>Ecdysozoa</taxon>
        <taxon>Arthropoda</taxon>
        <taxon>Hexapoda</taxon>
        <taxon>Insecta</taxon>
        <taxon>Pterygota</taxon>
        <taxon>Neoptera</taxon>
        <taxon>Paraneoptera</taxon>
        <taxon>Hemiptera</taxon>
        <taxon>Heteroptera</taxon>
        <taxon>Panheteroptera</taxon>
        <taxon>Cimicomorpha</taxon>
        <taxon>Miridae</taxon>
        <taxon>Mirini</taxon>
        <taxon>Lygus</taxon>
    </lineage>
</organism>
<dbReference type="AlphaFoldDB" id="A0A146LJE5"/>
<dbReference type="EMBL" id="GDHC01011204">
    <property type="protein sequence ID" value="JAQ07425.1"/>
    <property type="molecule type" value="Transcribed_RNA"/>
</dbReference>
<sequence length="110" mass="12006">MYLSNLGCISPLSHCPCCICISPLFFSDALHYSTQNSTTTPPILLPFLLVYLLPPPCALHRSSRTFFASHLHHPSPTCSSLYPMSPTHFATTTRSCGSIVYCSTTLPTIA</sequence>
<proteinExistence type="predicted"/>
<evidence type="ECO:0000313" key="1">
    <source>
        <dbReference type="EMBL" id="JAQ07425.1"/>
    </source>
</evidence>